<dbReference type="AlphaFoldDB" id="A0A4U5WN43"/>
<protein>
    <submittedName>
        <fullName evidence="1">Uncharacterized protein</fullName>
    </submittedName>
</protein>
<comment type="caution">
    <text evidence="1">The sequence shown here is derived from an EMBL/GenBank/DDBJ whole genome shotgun (WGS) entry which is preliminary data.</text>
</comment>
<evidence type="ECO:0000313" key="1">
    <source>
        <dbReference type="EMBL" id="TKT03587.1"/>
    </source>
</evidence>
<organism evidence="1 2">
    <name type="scientific">Streptomyces lasalocidi</name>
    <name type="common">Streptomyces lasaliensis</name>
    <dbReference type="NCBI Taxonomy" id="324833"/>
    <lineage>
        <taxon>Bacteria</taxon>
        <taxon>Bacillati</taxon>
        <taxon>Actinomycetota</taxon>
        <taxon>Actinomycetes</taxon>
        <taxon>Kitasatosporales</taxon>
        <taxon>Streptomycetaceae</taxon>
        <taxon>Streptomyces</taxon>
    </lineage>
</organism>
<evidence type="ECO:0000313" key="2">
    <source>
        <dbReference type="Proteomes" id="UP000305929"/>
    </source>
</evidence>
<sequence length="63" mass="6771">MGWTLSGHGRAEPVALHGHAALRVEAEAEPVQGANRLAVVKPPKVEYVQSWTPVMTSKLEGPK</sequence>
<keyword evidence="2" id="KW-1185">Reference proteome</keyword>
<proteinExistence type="predicted"/>
<dbReference type="Proteomes" id="UP000305929">
    <property type="component" value="Unassembled WGS sequence"/>
</dbReference>
<gene>
    <name evidence="1" type="ORF">E4U91_28245</name>
</gene>
<dbReference type="RefSeq" id="WP_137309434.1">
    <property type="nucleotide sequence ID" value="NZ_SZNQ01000001.1"/>
</dbReference>
<dbReference type="EMBL" id="SZNQ01000001">
    <property type="protein sequence ID" value="TKT03587.1"/>
    <property type="molecule type" value="Genomic_DNA"/>
</dbReference>
<name>A0A4U5WN43_STRLS</name>
<reference evidence="1 2" key="1">
    <citation type="submission" date="2019-04" db="EMBL/GenBank/DDBJ databases">
        <title>Streptomyces lasaliensis sp. nov., an Actinomycete isolated from soil which produces the polyether antibiotic lasalocid.</title>
        <authorList>
            <person name="Erwin G."/>
            <person name="Haber C."/>
        </authorList>
    </citation>
    <scope>NUCLEOTIDE SEQUENCE [LARGE SCALE GENOMIC DNA]</scope>
    <source>
        <strain evidence="1 2">X-537</strain>
    </source>
</reference>
<accession>A0A4U5WN43</accession>